<evidence type="ECO:0000256" key="6">
    <source>
        <dbReference type="PROSITE-ProRule" id="PRU00339"/>
    </source>
</evidence>
<dbReference type="InterPro" id="IPR011990">
    <property type="entry name" value="TPR-like_helical_dom_sf"/>
</dbReference>
<dbReference type="Proteomes" id="UP000214720">
    <property type="component" value="Unassembled WGS sequence"/>
</dbReference>
<dbReference type="InterPro" id="IPR019734">
    <property type="entry name" value="TPR_rpt"/>
</dbReference>
<comment type="caution">
    <text evidence="8">The sequence shown here is derived from an EMBL/GenBank/DDBJ whole genome shotgun (WGS) entry which is preliminary data.</text>
</comment>
<protein>
    <submittedName>
        <fullName evidence="8">Cellulose synthase operon protein C</fullName>
    </submittedName>
</protein>
<evidence type="ECO:0000313" key="9">
    <source>
        <dbReference type="Proteomes" id="UP000214720"/>
    </source>
</evidence>
<sequence>MPPYAAVLSDDAKQYYDASRMWGAKHRDDLALEQIQKALLLAPNAPALLAEQVRIQLRLGQAEAAREGLARLQAQAPDAPETQRIDDEYRVATTGRGELANIRLMARSGRADEASRRIQALFPHGAPAGSLGAEYEQILGNTAAGRTQAIAALRSTLAADPADLSSALVLARLLNERATRAEAERLAHDLATRPDADHLPAMEAWRSVLKAGSDDPAFLTSLQTYVAMVPDDTQMRDRLTGLEAQIQEQQNLESDPSFLARQRGLAALERGDLSGAEALLERAARARPDDPDAVGGLGRLRMLTGKRQEAHTLFLRAAALAPDNRSKWLALARTAQFWDLLATARGALAAGDPERAEHAAREALRLEPASEDARLLLAKVLVARQRWADAEPLLRPLLDARRPNLGAVPGLQAVYAHTGRMAQFEPLLESLQPHLTADEDRQALTSLRADALAEEAGQLHADGRDAQAAEHYEASLRLVPDAAWTRFSLAGLYRDMGAPKQGRQVMDDGVAASPTPDMHYAAALYANSIDDLSGAEEQLAAVPDDARSNGMRNLARKLDVYRSLANARAAASQGEHGEADAQLARARTMAADEPYLLATVGAAYIDRGMADQGVLLLRDWIDTHPDQADADIRLRYGDLLGGARRDRELQAWLVALRERPGLTAPQQVRLEDQSLRLVLRETDDALDKHDYDLARAILATASEAGKADKRYALEVADLERMQGNYEAAHAVLAPVLASTPDDADAQLSLARVYEASGKRARALALAERVLRQTPEDDVDTRLSVVRRLAALRQFDEAGAVTAQLRASYPERSDVTVQAGRLAVREERFEDAASLYRTALTEEAASGLGAQADGTTPAQRALDSLNERREPEIEAAWMPAYKSGDAGISEYHAQQVPIYVQVPYHYDGHFFAHLDTVDLDAGTLSNPDVDSYTRDTFGTFAARVDGTPLAASLHQRALGVAVGVGYESDAWRFDVGTTPLGFPIQYVVGGARYRFETDNASLTIAASRRPETGSLLSYAGARDPVTGAVWGGVRRDGVDVRGSVDVGKINLFATLGAGVFTGRNVPTNEDVTLRAGVDVPIYEHQDTRVSSGLIGNAWHYTDNLRFYTYGQGGYYSPQRYLSLGVPLEWAGRRNALSWDLETVVGMSWTYERDSPYFPKGLPASPNVQDTVGKIDEGGLGAGSPTQCAPRFNIA</sequence>
<organism evidence="8 9">
    <name type="scientific">Caballeronia sordidicola</name>
    <name type="common">Burkholderia sordidicola</name>
    <dbReference type="NCBI Taxonomy" id="196367"/>
    <lineage>
        <taxon>Bacteria</taxon>
        <taxon>Pseudomonadati</taxon>
        <taxon>Pseudomonadota</taxon>
        <taxon>Betaproteobacteria</taxon>
        <taxon>Burkholderiales</taxon>
        <taxon>Burkholderiaceae</taxon>
        <taxon>Caballeronia</taxon>
    </lineage>
</organism>
<dbReference type="PANTHER" id="PTHR45586">
    <property type="entry name" value="TPR REPEAT-CONTAINING PROTEIN PA4667"/>
    <property type="match status" value="1"/>
</dbReference>
<evidence type="ECO:0000259" key="7">
    <source>
        <dbReference type="Pfam" id="PF05420"/>
    </source>
</evidence>
<dbReference type="EMBL" id="MTHB01000246">
    <property type="protein sequence ID" value="OXC73505.1"/>
    <property type="molecule type" value="Genomic_DNA"/>
</dbReference>
<keyword evidence="5" id="KW-0135">Cellulose biosynthesis</keyword>
<evidence type="ECO:0000256" key="4">
    <source>
        <dbReference type="ARBA" id="ARBA00022803"/>
    </source>
</evidence>
<evidence type="ECO:0000256" key="2">
    <source>
        <dbReference type="ARBA" id="ARBA00022729"/>
    </source>
</evidence>
<dbReference type="SMART" id="SM00028">
    <property type="entry name" value="TPR"/>
    <property type="match status" value="7"/>
</dbReference>
<evidence type="ECO:0000256" key="3">
    <source>
        <dbReference type="ARBA" id="ARBA00022737"/>
    </source>
</evidence>
<feature type="domain" description="Cellulose synthase operon C C-terminal" evidence="7">
    <location>
        <begin position="888"/>
        <end position="1167"/>
    </location>
</feature>
<dbReference type="InterPro" id="IPR051012">
    <property type="entry name" value="CellSynth/LPSAsmb/PSIAsmb"/>
</dbReference>
<dbReference type="SUPFAM" id="SSF48452">
    <property type="entry name" value="TPR-like"/>
    <property type="match status" value="2"/>
</dbReference>
<dbReference type="GO" id="GO:0030244">
    <property type="term" value="P:cellulose biosynthetic process"/>
    <property type="evidence" value="ECO:0007669"/>
    <property type="project" value="UniProtKB-KW"/>
</dbReference>
<dbReference type="AlphaFoldDB" id="A0A226WQP7"/>
<evidence type="ECO:0000256" key="5">
    <source>
        <dbReference type="ARBA" id="ARBA00022916"/>
    </source>
</evidence>
<dbReference type="InterPro" id="IPR003921">
    <property type="entry name" value="Cell_synth_C"/>
</dbReference>
<dbReference type="PANTHER" id="PTHR45586:SF1">
    <property type="entry name" value="LIPOPOLYSACCHARIDE ASSEMBLY PROTEIN B"/>
    <property type="match status" value="1"/>
</dbReference>
<gene>
    <name evidence="8" type="ORF">BSU04_35535</name>
</gene>
<reference evidence="9" key="1">
    <citation type="submission" date="2017-01" db="EMBL/GenBank/DDBJ databases">
        <title>Genome Analysis of Deinococcus marmoris KOPRI26562.</title>
        <authorList>
            <person name="Kim J.H."/>
            <person name="Oh H.-M."/>
        </authorList>
    </citation>
    <scope>NUCLEOTIDE SEQUENCE [LARGE SCALE GENOMIC DNA]</scope>
    <source>
        <strain evidence="9">PAMC 26633</strain>
    </source>
</reference>
<dbReference type="Gene3D" id="1.25.40.10">
    <property type="entry name" value="Tetratricopeptide repeat domain"/>
    <property type="match status" value="5"/>
</dbReference>
<evidence type="ECO:0000256" key="1">
    <source>
        <dbReference type="ARBA" id="ARBA00005186"/>
    </source>
</evidence>
<comment type="pathway">
    <text evidence="1">Glycan metabolism; bacterial cellulose biosynthesis.</text>
</comment>
<keyword evidence="4 6" id="KW-0802">TPR repeat</keyword>
<feature type="repeat" description="TPR" evidence="6">
    <location>
        <begin position="291"/>
        <end position="324"/>
    </location>
</feature>
<evidence type="ECO:0000313" key="8">
    <source>
        <dbReference type="EMBL" id="OXC73505.1"/>
    </source>
</evidence>
<dbReference type="GO" id="GO:0019867">
    <property type="term" value="C:outer membrane"/>
    <property type="evidence" value="ECO:0007669"/>
    <property type="project" value="InterPro"/>
</dbReference>
<dbReference type="InterPro" id="IPR008410">
    <property type="entry name" value="BCSC_C"/>
</dbReference>
<dbReference type="PRINTS" id="PR01441">
    <property type="entry name" value="CELLSNTHASEC"/>
</dbReference>
<accession>A0A226WQP7</accession>
<proteinExistence type="predicted"/>
<dbReference type="PROSITE" id="PS50005">
    <property type="entry name" value="TPR"/>
    <property type="match status" value="2"/>
</dbReference>
<name>A0A226WQP7_CABSO</name>
<dbReference type="Pfam" id="PF14559">
    <property type="entry name" value="TPR_19"/>
    <property type="match status" value="3"/>
</dbReference>
<dbReference type="UniPathway" id="UPA00694"/>
<keyword evidence="2" id="KW-0732">Signal</keyword>
<dbReference type="GO" id="GO:0006011">
    <property type="term" value="P:UDP-alpha-D-glucose metabolic process"/>
    <property type="evidence" value="ECO:0007669"/>
    <property type="project" value="InterPro"/>
</dbReference>
<keyword evidence="3" id="KW-0677">Repeat</keyword>
<feature type="repeat" description="TPR" evidence="6">
    <location>
        <begin position="743"/>
        <end position="776"/>
    </location>
</feature>
<dbReference type="Pfam" id="PF05420">
    <property type="entry name" value="BCSC_C"/>
    <property type="match status" value="1"/>
</dbReference>